<comment type="caution">
    <text evidence="7">The sequence shown here is derived from an EMBL/GenBank/DDBJ whole genome shotgun (WGS) entry which is preliminary data.</text>
</comment>
<evidence type="ECO:0000256" key="5">
    <source>
        <dbReference type="SAM" id="MobiDB-lite"/>
    </source>
</evidence>
<keyword evidence="3" id="KW-0378">Hydrolase</keyword>
<dbReference type="PANTHER" id="PTHR46017:SF1">
    <property type="entry name" value="ALPHA-MANNOSIDASE 2C1"/>
    <property type="match status" value="1"/>
</dbReference>
<dbReference type="RefSeq" id="WP_114032480.1">
    <property type="nucleotide sequence ID" value="NZ_QOIL01000022.1"/>
</dbReference>
<dbReference type="GO" id="GO:0006013">
    <property type="term" value="P:mannose metabolic process"/>
    <property type="evidence" value="ECO:0007669"/>
    <property type="project" value="InterPro"/>
</dbReference>
<dbReference type="CDD" id="cd10786">
    <property type="entry name" value="GH38N_AMII_like"/>
    <property type="match status" value="1"/>
</dbReference>
<dbReference type="SUPFAM" id="SSF88688">
    <property type="entry name" value="Families 57/38 glycoside transferase middle domain"/>
    <property type="match status" value="1"/>
</dbReference>
<dbReference type="Gene3D" id="2.60.40.1180">
    <property type="entry name" value="Golgi alpha-mannosidase II"/>
    <property type="match status" value="1"/>
</dbReference>
<reference evidence="7 8" key="1">
    <citation type="submission" date="2018-06" db="EMBL/GenBank/DDBJ databases">
        <title>Sphaerisporangium craniellae sp. nov., isolated from a marine sponge in the South China Sea.</title>
        <authorList>
            <person name="Li L."/>
        </authorList>
    </citation>
    <scope>NUCLEOTIDE SEQUENCE [LARGE SCALE GENOMIC DNA]</scope>
    <source>
        <strain evidence="7 8">CCTCC AA 208026</strain>
    </source>
</reference>
<dbReference type="SUPFAM" id="SSF74650">
    <property type="entry name" value="Galactose mutarotase-like"/>
    <property type="match status" value="2"/>
</dbReference>
<evidence type="ECO:0000256" key="4">
    <source>
        <dbReference type="ARBA" id="ARBA00023295"/>
    </source>
</evidence>
<dbReference type="GO" id="GO:0046872">
    <property type="term" value="F:metal ion binding"/>
    <property type="evidence" value="ECO:0007669"/>
    <property type="project" value="UniProtKB-KW"/>
</dbReference>
<dbReference type="InterPro" id="IPR015341">
    <property type="entry name" value="Glyco_hydro_38_cen"/>
</dbReference>
<dbReference type="InterPro" id="IPR011013">
    <property type="entry name" value="Gal_mutarotase_sf_dom"/>
</dbReference>
<dbReference type="Pfam" id="PF10633">
    <property type="entry name" value="NPCBM_assoc"/>
    <property type="match status" value="1"/>
</dbReference>
<dbReference type="InterPro" id="IPR011682">
    <property type="entry name" value="Glyco_hydro_38_C"/>
</dbReference>
<dbReference type="InterPro" id="IPR037094">
    <property type="entry name" value="Glyco_hydro_38_cen_sf"/>
</dbReference>
<dbReference type="GO" id="GO:0009313">
    <property type="term" value="P:oligosaccharide catabolic process"/>
    <property type="evidence" value="ECO:0007669"/>
    <property type="project" value="TreeGrafter"/>
</dbReference>
<dbReference type="InterPro" id="IPR011330">
    <property type="entry name" value="Glyco_hydro/deAcase_b/a-brl"/>
</dbReference>
<dbReference type="Pfam" id="PF09261">
    <property type="entry name" value="Alpha-mann_mid"/>
    <property type="match status" value="1"/>
</dbReference>
<dbReference type="Pfam" id="PF17677">
    <property type="entry name" value="Glyco_hydro38C2"/>
    <property type="match status" value="1"/>
</dbReference>
<organism evidence="7 8">
    <name type="scientific">Sphaerisporangium album</name>
    <dbReference type="NCBI Taxonomy" id="509200"/>
    <lineage>
        <taxon>Bacteria</taxon>
        <taxon>Bacillati</taxon>
        <taxon>Actinomycetota</taxon>
        <taxon>Actinomycetes</taxon>
        <taxon>Streptosporangiales</taxon>
        <taxon>Streptosporangiaceae</taxon>
        <taxon>Sphaerisporangium</taxon>
    </lineage>
</organism>
<dbReference type="InterPro" id="IPR027291">
    <property type="entry name" value="Glyco_hydro_38_N_sf"/>
</dbReference>
<dbReference type="InterPro" id="IPR013780">
    <property type="entry name" value="Glyco_hydro_b"/>
</dbReference>
<keyword evidence="8" id="KW-1185">Reference proteome</keyword>
<dbReference type="InterPro" id="IPR028995">
    <property type="entry name" value="Glyco_hydro_57/38_cen_sf"/>
</dbReference>
<dbReference type="PANTHER" id="PTHR46017">
    <property type="entry name" value="ALPHA-MANNOSIDASE 2C1"/>
    <property type="match status" value="1"/>
</dbReference>
<gene>
    <name evidence="7" type="ORF">DQ384_31285</name>
</gene>
<feature type="domain" description="Glycoside hydrolase family 38 central" evidence="6">
    <location>
        <begin position="405"/>
        <end position="476"/>
    </location>
</feature>
<dbReference type="SMART" id="SM00872">
    <property type="entry name" value="Alpha-mann_mid"/>
    <property type="match status" value="1"/>
</dbReference>
<feature type="region of interest" description="Disordered" evidence="5">
    <location>
        <begin position="1298"/>
        <end position="1330"/>
    </location>
</feature>
<dbReference type="Proteomes" id="UP000253094">
    <property type="component" value="Unassembled WGS sequence"/>
</dbReference>
<name>A0A367F4S0_9ACTN</name>
<dbReference type="Gene3D" id="2.70.98.30">
    <property type="entry name" value="Golgi alpha-mannosidase II, domain 4"/>
    <property type="match status" value="2"/>
</dbReference>
<evidence type="ECO:0000313" key="7">
    <source>
        <dbReference type="EMBL" id="RCG25353.1"/>
    </source>
</evidence>
<proteinExistence type="inferred from homology"/>
<evidence type="ECO:0000256" key="2">
    <source>
        <dbReference type="ARBA" id="ARBA00022723"/>
    </source>
</evidence>
<accession>A0A367F4S0</accession>
<protein>
    <recommendedName>
        <fullName evidence="6">Glycoside hydrolase family 38 central domain-containing protein</fullName>
    </recommendedName>
</protein>
<dbReference type="SUPFAM" id="SSF88713">
    <property type="entry name" value="Glycoside hydrolase/deacetylase"/>
    <property type="match status" value="1"/>
</dbReference>
<dbReference type="Pfam" id="PF07748">
    <property type="entry name" value="Glyco_hydro_38C"/>
    <property type="match status" value="1"/>
</dbReference>
<evidence type="ECO:0000313" key="8">
    <source>
        <dbReference type="Proteomes" id="UP000253094"/>
    </source>
</evidence>
<evidence type="ECO:0000256" key="3">
    <source>
        <dbReference type="ARBA" id="ARBA00022801"/>
    </source>
</evidence>
<dbReference type="GO" id="GO:0030246">
    <property type="term" value="F:carbohydrate binding"/>
    <property type="evidence" value="ECO:0007669"/>
    <property type="project" value="InterPro"/>
</dbReference>
<keyword evidence="2" id="KW-0479">Metal-binding</keyword>
<dbReference type="Pfam" id="PF01074">
    <property type="entry name" value="Glyco_hydro_38N"/>
    <property type="match status" value="1"/>
</dbReference>
<evidence type="ECO:0000256" key="1">
    <source>
        <dbReference type="ARBA" id="ARBA00009792"/>
    </source>
</evidence>
<dbReference type="InterPro" id="IPR000602">
    <property type="entry name" value="Glyco_hydro_38_N"/>
</dbReference>
<dbReference type="EMBL" id="QOIL01000022">
    <property type="protein sequence ID" value="RCG25353.1"/>
    <property type="molecule type" value="Genomic_DNA"/>
</dbReference>
<keyword evidence="4" id="KW-0326">Glycosidase</keyword>
<sequence>MRITSVESTELFAESGQVVRVHVEAPPGEIEVGVTGPGVSGAARTAARPAEVAVRADAAPGTRIPIEVAVTSGAHEAAATGELVVAEPGWTVWMVPHFHYDPVWWNTQAAYTTTWDTAGEVSQEFRMDRQNAGFDLMREHMETARRDPDYKFVLAEVDYLKPYWDAHPEDREHLRRLLAEGRVELMGGTYNEPNTNLTSAESTIRNIVYGVGFQRDIMGGDPATAWQLDVFGHDPQFPGLIAEAGLSSSSWARGPHHQWGPMLTGRDLARDGWGDPSGMQFPAEFEWLSPSGKGVLTHYMPAHYSAGWWMDSSTDLAGAEAAVYELFLHLKKVAATRNVLLPVGTDYTPPNKWVTEIHRDWNARYVWPRFVCALPREFFAAVRASLTSPSPQTRDMNPVYTGKDVSFIDTKQAQRAAESLVGDAEKFATLAAATTGARYPHAALDKAWRQLVYGAHHDAITGSESDQVYLDLLTGWREAHDIGRSVLDASLGELTARVDTRGDGSAVVVWNPSSWERTDLVRVRLALPPSSGTGGVRVTDPERGELPVLLENPEYDEQGALTAVDVVVLAAAVPPLGHRTLRAEPVASGEAAAIGWTARDGVTISNATHLVEVDPARGGCVSRLQDVLLGRELLQPGRVGNELVVYDEYPAHPEFNEGPWHLVPKGTAIGSADAPATSVAVETSPLGERVTVTGRIGPVRYTQRITLWHGLARVDCATYVDEFDGADQLVRLRWPARVPGALPVSEVGDAVVGRGFGLVDVDSGEHPWTLDNPAGNWFALSSTARVRLRGEDGTLAGDRAIGIAEIIGGEPRHLAVALVRKGVTSTCSRAPGPRYGDLGVDSNLPDVRFALGTPEENPFVAEVLAAADPAYAGLLRARLDSAGKARVWVPASESLEKVWVPSADLTGPRALPVLIVAGEGAVEELVADLDDAVIEVTQPLEPATLTEAPLDDYTIGLVNKGVPGFAVDSGGALHLSLLRSCTGWPSGVWIDPPRRTAPDGSNFQLQHWTHSYEYSLVTAEGDWRAAGLVREGHDVNHPLTAVQAAGHDGELAATSSFLSVEPADPSTPVGAVVLAALKPSGNPLASGRRPGAVDGVTLRLYEAHGGELTARVRTSLPLGDLQRADLLERPRSPLQDATVTLTGMEIATLTAALTPPIPAPGGRRTGIALGPEGEPFQPVYTRYWLNNTGPAPAGNMSVAVHLSRTDLAAGAEPVELAVSVASGLTEGELSGVVTLLPPDGWTCEPAERPYALAPGGHASVPVTVVPPAGAEPGEYWLRARTSHEGQTYEDVTRLHVPAPLSPDGTKSAAASIGSSMDGTETGVEGPGSSTDGIGSATAGVPFGVVVETPRVTLAPGASSAASAAIEVVLRSPARTDVSVQAQLISPWNTFELIPEWNTGVVVPALGEARLRFDVQAPAGTRPGRWWAVVKLASAGRLYYTEAITIEVTE</sequence>
<dbReference type="InterPro" id="IPR041147">
    <property type="entry name" value="GH38_C"/>
</dbReference>
<dbReference type="Gene3D" id="2.60.40.10">
    <property type="entry name" value="Immunoglobulins"/>
    <property type="match status" value="1"/>
</dbReference>
<dbReference type="Gene3D" id="3.20.110.10">
    <property type="entry name" value="Glycoside hydrolase 38, N terminal domain"/>
    <property type="match status" value="1"/>
</dbReference>
<dbReference type="GO" id="GO:0004559">
    <property type="term" value="F:alpha-mannosidase activity"/>
    <property type="evidence" value="ECO:0007669"/>
    <property type="project" value="InterPro"/>
</dbReference>
<comment type="similarity">
    <text evidence="1">Belongs to the glycosyl hydrolase 38 family.</text>
</comment>
<dbReference type="InterPro" id="IPR018905">
    <property type="entry name" value="A-galactase_NEW3"/>
</dbReference>
<evidence type="ECO:0000259" key="6">
    <source>
        <dbReference type="SMART" id="SM00872"/>
    </source>
</evidence>
<dbReference type="InterPro" id="IPR013783">
    <property type="entry name" value="Ig-like_fold"/>
</dbReference>
<dbReference type="OrthoDB" id="1049785at2"/>
<dbReference type="Gene3D" id="1.20.1270.50">
    <property type="entry name" value="Glycoside hydrolase family 38, central domain"/>
    <property type="match status" value="1"/>
</dbReference>